<sequence>MSDFRIYGESAPDLVPDSEGSPKLLREPRRLAASAGAAWIGQAWGLFTRRWGLWVGMSFVMLLITTVVSMLPLVGFLSNFLTLFFAGGMMLAAAALAENDDLEFVYLFGGFQHKFKELFILTLLYFLVLLVVVFVFVVVMYLTGTNISDWDSEQPSVAAMAMYGGIILAGFAALVPVSMMMWFATVLTVLDDVAPWQAMKMSFQGCVRNILPFIVYGLVWLGLSLVIGLLAMGLVMLFDWVWLPLVAMSALMILVVTPWTMLTVYTSYRAVWTEPPL</sequence>
<evidence type="ECO:0000313" key="6">
    <source>
        <dbReference type="Proteomes" id="UP000829756"/>
    </source>
</evidence>
<evidence type="ECO:0000313" key="5">
    <source>
        <dbReference type="Proteomes" id="UP000294721"/>
    </source>
</evidence>
<dbReference type="RefSeq" id="WP_132952437.1">
    <property type="nucleotide sequence ID" value="NZ_CP091507.1"/>
</dbReference>
<evidence type="ECO:0000256" key="2">
    <source>
        <dbReference type="SAM" id="Phobius"/>
    </source>
</evidence>
<evidence type="ECO:0000256" key="1">
    <source>
        <dbReference type="SAM" id="MobiDB-lite"/>
    </source>
</evidence>
<dbReference type="Proteomes" id="UP000294721">
    <property type="component" value="Unassembled WGS sequence"/>
</dbReference>
<keyword evidence="5" id="KW-1185">Reference proteome</keyword>
<dbReference type="EMBL" id="CP091507">
    <property type="protein sequence ID" value="UOO80428.1"/>
    <property type="molecule type" value="Genomic_DNA"/>
</dbReference>
<feature type="transmembrane region" description="Helical" evidence="2">
    <location>
        <begin position="51"/>
        <end position="74"/>
    </location>
</feature>
<feature type="transmembrane region" description="Helical" evidence="2">
    <location>
        <begin position="241"/>
        <end position="262"/>
    </location>
</feature>
<protein>
    <submittedName>
        <fullName evidence="4">Uncharacterized protein</fullName>
    </submittedName>
</protein>
<gene>
    <name evidence="3" type="ORF">EV680_10292</name>
    <name evidence="4" type="ORF">LVJ78_05375</name>
</gene>
<dbReference type="NCBIfam" id="NF041043">
    <property type="entry name" value="BPSS1780_fam"/>
    <property type="match status" value="1"/>
</dbReference>
<name>A0AAE9GZ25_9NEIS</name>
<feature type="transmembrane region" description="Helical" evidence="2">
    <location>
        <begin position="162"/>
        <end position="190"/>
    </location>
</feature>
<proteinExistence type="predicted"/>
<keyword evidence="2" id="KW-1133">Transmembrane helix</keyword>
<feature type="transmembrane region" description="Helical" evidence="2">
    <location>
        <begin position="80"/>
        <end position="97"/>
    </location>
</feature>
<dbReference type="InterPro" id="IPR047798">
    <property type="entry name" value="BPSS1780-like"/>
</dbReference>
<reference evidence="3 5" key="1">
    <citation type="submission" date="2019-03" db="EMBL/GenBank/DDBJ databases">
        <title>Genomic Encyclopedia of Type Strains, Phase IV (KMG-IV): sequencing the most valuable type-strain genomes for metagenomic binning, comparative biology and taxonomic classification.</title>
        <authorList>
            <person name="Goeker M."/>
        </authorList>
    </citation>
    <scope>NUCLEOTIDE SEQUENCE [LARGE SCALE GENOMIC DNA]</scope>
    <source>
        <strain evidence="3 5">DSM 17474</strain>
    </source>
</reference>
<organism evidence="4 6">
    <name type="scientific">Uruburuella suis</name>
    <dbReference type="NCBI Taxonomy" id="252130"/>
    <lineage>
        <taxon>Bacteria</taxon>
        <taxon>Pseudomonadati</taxon>
        <taxon>Pseudomonadota</taxon>
        <taxon>Betaproteobacteria</taxon>
        <taxon>Neisseriales</taxon>
        <taxon>Neisseriaceae</taxon>
        <taxon>Uruburuella</taxon>
    </lineage>
</organism>
<dbReference type="AlphaFoldDB" id="A0AAE9GZ25"/>
<keyword evidence="2" id="KW-0812">Transmembrane</keyword>
<dbReference type="KEGG" id="usu:LVJ78_05375"/>
<feature type="transmembrane region" description="Helical" evidence="2">
    <location>
        <begin position="210"/>
        <end position="235"/>
    </location>
</feature>
<reference evidence="4" key="3">
    <citation type="journal article" date="2022" name="Res Sq">
        <title>Evolution of multicellular longitudinally dividing oral cavity symbionts (Neisseriaceae).</title>
        <authorList>
            <person name="Nyongesa S."/>
            <person name="Weber P."/>
            <person name="Bernet E."/>
            <person name="Pullido F."/>
            <person name="Nieckarz M."/>
            <person name="Delaby M."/>
            <person name="Nieves C."/>
            <person name="Viehboeck T."/>
            <person name="Krause N."/>
            <person name="Rivera-Millot A."/>
            <person name="Nakamura A."/>
            <person name="Vischer N."/>
            <person name="VanNieuwenhze M."/>
            <person name="Brun Y."/>
            <person name="Cava F."/>
            <person name="Bulgheresi S."/>
            <person name="Veyrier F."/>
        </authorList>
    </citation>
    <scope>NUCLEOTIDE SEQUENCE</scope>
    <source>
        <strain evidence="4">1258/02</strain>
    </source>
</reference>
<feature type="transmembrane region" description="Helical" evidence="2">
    <location>
        <begin position="118"/>
        <end position="142"/>
    </location>
</feature>
<keyword evidence="2" id="KW-0472">Membrane</keyword>
<dbReference type="Proteomes" id="UP000829756">
    <property type="component" value="Chromosome"/>
</dbReference>
<accession>A0AAE9GZ25</accession>
<evidence type="ECO:0000313" key="3">
    <source>
        <dbReference type="EMBL" id="TCP10195.1"/>
    </source>
</evidence>
<evidence type="ECO:0000313" key="4">
    <source>
        <dbReference type="EMBL" id="UOO80428.1"/>
    </source>
</evidence>
<reference evidence="4" key="2">
    <citation type="submission" date="2021-12" db="EMBL/GenBank/DDBJ databases">
        <authorList>
            <person name="Veyrier F.J."/>
        </authorList>
    </citation>
    <scope>NUCLEOTIDE SEQUENCE</scope>
    <source>
        <strain evidence="4">1258/02</strain>
    </source>
</reference>
<feature type="region of interest" description="Disordered" evidence="1">
    <location>
        <begin position="1"/>
        <end position="21"/>
    </location>
</feature>
<dbReference type="EMBL" id="SLXE01000002">
    <property type="protein sequence ID" value="TCP10195.1"/>
    <property type="molecule type" value="Genomic_DNA"/>
</dbReference>